<dbReference type="InterPro" id="IPR015300">
    <property type="entry name" value="DNA-bd_pseudobarrel_sf"/>
</dbReference>
<dbReference type="EMBL" id="OU466860">
    <property type="protein sequence ID" value="CAH2058696.1"/>
    <property type="molecule type" value="Genomic_DNA"/>
</dbReference>
<dbReference type="AlphaFoldDB" id="A0AAU9S9I3"/>
<keyword evidence="5" id="KW-0539">Nucleus</keyword>
<keyword evidence="3" id="KW-0238">DNA-binding</keyword>
<dbReference type="PANTHER" id="PTHR31541">
    <property type="entry name" value="B3 DOMAIN PLANT PROTEIN-RELATED"/>
    <property type="match status" value="1"/>
</dbReference>
<dbReference type="SUPFAM" id="SSF101936">
    <property type="entry name" value="DNA-binding pseudobarrel domain"/>
    <property type="match status" value="1"/>
</dbReference>
<dbReference type="SMART" id="SM01019">
    <property type="entry name" value="B3"/>
    <property type="match status" value="1"/>
</dbReference>
<proteinExistence type="predicted"/>
<organism evidence="8 9">
    <name type="scientific">Thlaspi arvense</name>
    <name type="common">Field penny-cress</name>
    <dbReference type="NCBI Taxonomy" id="13288"/>
    <lineage>
        <taxon>Eukaryota</taxon>
        <taxon>Viridiplantae</taxon>
        <taxon>Streptophyta</taxon>
        <taxon>Embryophyta</taxon>
        <taxon>Tracheophyta</taxon>
        <taxon>Spermatophyta</taxon>
        <taxon>Magnoliopsida</taxon>
        <taxon>eudicotyledons</taxon>
        <taxon>Gunneridae</taxon>
        <taxon>Pentapetalae</taxon>
        <taxon>rosids</taxon>
        <taxon>malvids</taxon>
        <taxon>Brassicales</taxon>
        <taxon>Brassicaceae</taxon>
        <taxon>Thlaspideae</taxon>
        <taxon>Thlaspi</taxon>
    </lineage>
</organism>
<dbReference type="CDD" id="cd10017">
    <property type="entry name" value="B3_DNA"/>
    <property type="match status" value="1"/>
</dbReference>
<dbReference type="InterPro" id="IPR005508">
    <property type="entry name" value="At2g31720-like"/>
</dbReference>
<accession>A0AAU9S9I3</accession>
<reference evidence="8 9" key="1">
    <citation type="submission" date="2022-03" db="EMBL/GenBank/DDBJ databases">
        <authorList>
            <person name="Nunn A."/>
            <person name="Chopra R."/>
            <person name="Nunn A."/>
            <person name="Contreras Garrido A."/>
        </authorList>
    </citation>
    <scope>NUCLEOTIDE SEQUENCE [LARGE SCALE GENOMIC DNA]</scope>
</reference>
<evidence type="ECO:0000259" key="7">
    <source>
        <dbReference type="SMART" id="SM01019"/>
    </source>
</evidence>
<comment type="subcellular location">
    <subcellularLocation>
        <location evidence="1">Nucleus</location>
    </subcellularLocation>
</comment>
<dbReference type="InterPro" id="IPR003340">
    <property type="entry name" value="B3_DNA-bd"/>
</dbReference>
<evidence type="ECO:0000256" key="1">
    <source>
        <dbReference type="ARBA" id="ARBA00004123"/>
    </source>
</evidence>
<evidence type="ECO:0000256" key="5">
    <source>
        <dbReference type="ARBA" id="ARBA00023242"/>
    </source>
</evidence>
<evidence type="ECO:0000313" key="9">
    <source>
        <dbReference type="Proteomes" id="UP000836841"/>
    </source>
</evidence>
<evidence type="ECO:0000313" key="8">
    <source>
        <dbReference type="EMBL" id="CAH2058696.1"/>
    </source>
</evidence>
<dbReference type="GO" id="GO:0005634">
    <property type="term" value="C:nucleus"/>
    <property type="evidence" value="ECO:0007669"/>
    <property type="project" value="UniProtKB-SubCell"/>
</dbReference>
<evidence type="ECO:0000256" key="4">
    <source>
        <dbReference type="ARBA" id="ARBA00023163"/>
    </source>
</evidence>
<keyword evidence="2" id="KW-0805">Transcription regulation</keyword>
<keyword evidence="9" id="KW-1185">Reference proteome</keyword>
<dbReference type="Proteomes" id="UP000836841">
    <property type="component" value="Chromosome 4"/>
</dbReference>
<evidence type="ECO:0000256" key="2">
    <source>
        <dbReference type="ARBA" id="ARBA00023015"/>
    </source>
</evidence>
<name>A0AAU9S9I3_THLAR</name>
<evidence type="ECO:0000256" key="3">
    <source>
        <dbReference type="ARBA" id="ARBA00023125"/>
    </source>
</evidence>
<dbReference type="PANTHER" id="PTHR31541:SF28">
    <property type="entry name" value="TF-B3 DOMAIN-CONTAINING PROTEIN"/>
    <property type="match status" value="1"/>
</dbReference>
<feature type="compositionally biased region" description="Basic and acidic residues" evidence="6">
    <location>
        <begin position="56"/>
        <end position="67"/>
    </location>
</feature>
<gene>
    <name evidence="8" type="ORF">TAV2_LOCUS13767</name>
</gene>
<keyword evidence="4" id="KW-0804">Transcription</keyword>
<dbReference type="GO" id="GO:0003677">
    <property type="term" value="F:DNA binding"/>
    <property type="evidence" value="ECO:0007669"/>
    <property type="project" value="UniProtKB-KW"/>
</dbReference>
<feature type="region of interest" description="Disordered" evidence="6">
    <location>
        <begin position="40"/>
        <end position="67"/>
    </location>
</feature>
<protein>
    <recommendedName>
        <fullName evidence="7">TF-B3 domain-containing protein</fullName>
    </recommendedName>
</protein>
<sequence>MFGVYKGNDFLISFTREKRKDKTLKPLHFTAAFPERDRERETGLMATSTMPTRRRLTPEEERKRDEQDQMVTAAFALSHFMFLRDINKADDDHHQNQPAKKRKIVEEDDSEETLELLLRWNSDSKPKFLPEETIASLGRCSKPIRKQLTESDVKEDQNRLMLGKVQVEKNFLPFLKESEIPRGKEGIRVSVYGPDGIVHEMMFKMWVEKIPVLTSGWNKFVATYGLKMHCDFLTVSMFRHTKTRKICFAIDSTRLPIKRMLRLLSSLIALLVRV</sequence>
<dbReference type="Gene3D" id="2.40.330.10">
    <property type="entry name" value="DNA-binding pseudobarrel domain"/>
    <property type="match status" value="1"/>
</dbReference>
<feature type="domain" description="TF-B3" evidence="7">
    <location>
        <begin position="144"/>
        <end position="250"/>
    </location>
</feature>
<evidence type="ECO:0000256" key="6">
    <source>
        <dbReference type="SAM" id="MobiDB-lite"/>
    </source>
</evidence>